<name>A0A316G757_9RHOB</name>
<evidence type="ECO:0000313" key="3">
    <source>
        <dbReference type="Proteomes" id="UP000245390"/>
    </source>
</evidence>
<dbReference type="RefSeq" id="WP_109759153.1">
    <property type="nucleotide sequence ID" value="NZ_CP034588.1"/>
</dbReference>
<dbReference type="Proteomes" id="UP000245390">
    <property type="component" value="Unassembled WGS sequence"/>
</dbReference>
<dbReference type="OrthoDB" id="7868415at2"/>
<dbReference type="PROSITE" id="PS51257">
    <property type="entry name" value="PROKAR_LIPOPROTEIN"/>
    <property type="match status" value="1"/>
</dbReference>
<sequence>MNGRRHLAVITALAAACPVNAADTLGQMTGFLDQERHTWHFIAFDQRQRHVSSASFRQTPYKAELILHGHAEPHFASRGGLSIEVRYKGTFDMGATPVGLDILYLPEGLRGPIWTSSNADAAPTFEITDFTVWGEVGHVEAVFFARLCLRRTIYAPTDRNTCKTLNGQIATALVAEGS</sequence>
<reference evidence="2 3" key="1">
    <citation type="submission" date="2018-05" db="EMBL/GenBank/DDBJ databases">
        <title>Genomic Encyclopedia of Type Strains, Phase IV (KMG-IV): sequencing the most valuable type-strain genomes for metagenomic binning, comparative biology and taxonomic classification.</title>
        <authorList>
            <person name="Goeker M."/>
        </authorList>
    </citation>
    <scope>NUCLEOTIDE SEQUENCE [LARGE SCALE GENOMIC DNA]</scope>
    <source>
        <strain evidence="2 3">DSM 103371</strain>
    </source>
</reference>
<proteinExistence type="predicted"/>
<gene>
    <name evidence="2" type="ORF">C8D95_104134</name>
</gene>
<dbReference type="KEGG" id="salo:EF888_20965"/>
<evidence type="ECO:0000256" key="1">
    <source>
        <dbReference type="SAM" id="SignalP"/>
    </source>
</evidence>
<feature type="chain" id="PRO_5016355571" evidence="1">
    <location>
        <begin position="22"/>
        <end position="178"/>
    </location>
</feature>
<keyword evidence="1" id="KW-0732">Signal</keyword>
<evidence type="ECO:0000313" key="2">
    <source>
        <dbReference type="EMBL" id="PWK56462.1"/>
    </source>
</evidence>
<organism evidence="2 3">
    <name type="scientific">Silicimonas algicola</name>
    <dbReference type="NCBI Taxonomy" id="1826607"/>
    <lineage>
        <taxon>Bacteria</taxon>
        <taxon>Pseudomonadati</taxon>
        <taxon>Pseudomonadota</taxon>
        <taxon>Alphaproteobacteria</taxon>
        <taxon>Rhodobacterales</taxon>
        <taxon>Paracoccaceae</taxon>
    </lineage>
</organism>
<dbReference type="EMBL" id="QGGV01000004">
    <property type="protein sequence ID" value="PWK56462.1"/>
    <property type="molecule type" value="Genomic_DNA"/>
</dbReference>
<keyword evidence="3" id="KW-1185">Reference proteome</keyword>
<feature type="signal peptide" evidence="1">
    <location>
        <begin position="1"/>
        <end position="21"/>
    </location>
</feature>
<dbReference type="AlphaFoldDB" id="A0A316G757"/>
<comment type="caution">
    <text evidence="2">The sequence shown here is derived from an EMBL/GenBank/DDBJ whole genome shotgun (WGS) entry which is preliminary data.</text>
</comment>
<accession>A0A316G757</accession>
<protein>
    <submittedName>
        <fullName evidence="2">Uncharacterized protein</fullName>
    </submittedName>
</protein>